<keyword evidence="1" id="KW-1133">Transmembrane helix</keyword>
<evidence type="ECO:0000256" key="1">
    <source>
        <dbReference type="SAM" id="Phobius"/>
    </source>
</evidence>
<keyword evidence="4" id="KW-1185">Reference proteome</keyword>
<evidence type="ECO:0000313" key="4">
    <source>
        <dbReference type="Proteomes" id="UP000032141"/>
    </source>
</evidence>
<reference evidence="3 4" key="1">
    <citation type="journal article" date="2014" name="Genome Biol.">
        <title>Transcriptome and methylome profiling reveals relics of genome dominance in the mesopolyploid Brassica oleracea.</title>
        <authorList>
            <person name="Parkin I.A."/>
            <person name="Koh C."/>
            <person name="Tang H."/>
            <person name="Robinson S.J."/>
            <person name="Kagale S."/>
            <person name="Clarke W.E."/>
            <person name="Town C.D."/>
            <person name="Nixon J."/>
            <person name="Krishnakumar V."/>
            <person name="Bidwell S.L."/>
            <person name="Denoeud F."/>
            <person name="Belcram H."/>
            <person name="Links M.G."/>
            <person name="Just J."/>
            <person name="Clarke C."/>
            <person name="Bender T."/>
            <person name="Huebert T."/>
            <person name="Mason A.S."/>
            <person name="Pires J.C."/>
            <person name="Barker G."/>
            <person name="Moore J."/>
            <person name="Walley P.G."/>
            <person name="Manoli S."/>
            <person name="Batley J."/>
            <person name="Edwards D."/>
            <person name="Nelson M.N."/>
            <person name="Wang X."/>
            <person name="Paterson A.H."/>
            <person name="King G."/>
            <person name="Bancroft I."/>
            <person name="Chalhoub B."/>
            <person name="Sharpe A.G."/>
        </authorList>
    </citation>
    <scope>NUCLEOTIDE SEQUENCE</scope>
    <source>
        <strain evidence="3 4">cv. TO1000</strain>
    </source>
</reference>
<protein>
    <recommendedName>
        <fullName evidence="2">E3 ubiquitin-protein ligase MARCHF6-like C-terminal domain-containing protein</fullName>
    </recommendedName>
</protein>
<feature type="transmembrane region" description="Helical" evidence="1">
    <location>
        <begin position="50"/>
        <end position="72"/>
    </location>
</feature>
<reference evidence="3" key="2">
    <citation type="submission" date="2015-03" db="UniProtKB">
        <authorList>
            <consortium name="EnsemblPlants"/>
        </authorList>
    </citation>
    <scope>IDENTIFICATION</scope>
</reference>
<dbReference type="InterPro" id="IPR056521">
    <property type="entry name" value="MARCHF6-like_C"/>
</dbReference>
<evidence type="ECO:0000259" key="2">
    <source>
        <dbReference type="Pfam" id="PF23113"/>
    </source>
</evidence>
<dbReference type="GO" id="GO:0005789">
    <property type="term" value="C:endoplasmic reticulum membrane"/>
    <property type="evidence" value="ECO:0007669"/>
    <property type="project" value="TreeGrafter"/>
</dbReference>
<evidence type="ECO:0000313" key="3">
    <source>
        <dbReference type="EnsemblPlants" id="Bo3g060740.1"/>
    </source>
</evidence>
<dbReference type="EnsemblPlants" id="Bo3g060740.1">
    <property type="protein sequence ID" value="Bo3g060740.1"/>
    <property type="gene ID" value="Bo3g060740"/>
</dbReference>
<proteinExistence type="predicted"/>
<dbReference type="Pfam" id="PF23113">
    <property type="entry name" value="MARCHF6_C"/>
    <property type="match status" value="1"/>
</dbReference>
<sequence>MTTLSWVAGTLCLLVAESFMKRILEIIHKRAFWYLLDVTDPDYDITRMNFGHTLFALASHCVSLVIMIHLPIRAITLISPSFFPLVLWVMDEKVSFGARFVYFRLLTSSPKWLIGLTKPAVELLVQKWIITVSSWLELGDFLLVMPRGEDFDQNVRPVMQPRSFLLFCSLAEGSMVTLHGSQNDEDDVKDQRDNRVFLEFISSLMLRYFGLKRDDLCAFWIGYSTLEEIYTFTCFVYDQIHKGRIDVLLRDIRNDHCRTGIARFILIDLMIIIPTRVPLDQSAVYFLFQDWLIGVVVLHIWAFLTMLTPINWLATRGWRRKFERIRTVGIDRLPLMWLLREVIGSIVITLSFPFLLVKCLFPLLGFQESVNSATERLIWPALFALIAVWFMAKLTREVIIYVHQLVFNERYMVGERVGVYNPWEYMTNNDTFVDRRIKTC</sequence>
<dbReference type="HOGENOM" id="CLU_623113_0_0_1"/>
<accession>A0A0D3BA11</accession>
<dbReference type="PANTHER" id="PTHR13145">
    <property type="entry name" value="SSM4 PROTEIN"/>
    <property type="match status" value="1"/>
</dbReference>
<organism evidence="3 4">
    <name type="scientific">Brassica oleracea var. oleracea</name>
    <dbReference type="NCBI Taxonomy" id="109376"/>
    <lineage>
        <taxon>Eukaryota</taxon>
        <taxon>Viridiplantae</taxon>
        <taxon>Streptophyta</taxon>
        <taxon>Embryophyta</taxon>
        <taxon>Tracheophyta</taxon>
        <taxon>Spermatophyta</taxon>
        <taxon>Magnoliopsida</taxon>
        <taxon>eudicotyledons</taxon>
        <taxon>Gunneridae</taxon>
        <taxon>Pentapetalae</taxon>
        <taxon>rosids</taxon>
        <taxon>malvids</taxon>
        <taxon>Brassicales</taxon>
        <taxon>Brassicaceae</taxon>
        <taxon>Brassiceae</taxon>
        <taxon>Brassica</taxon>
    </lineage>
</organism>
<feature type="transmembrane region" description="Helical" evidence="1">
    <location>
        <begin position="291"/>
        <end position="314"/>
    </location>
</feature>
<dbReference type="OMA" id="SHECISS"/>
<keyword evidence="1" id="KW-0812">Transmembrane</keyword>
<dbReference type="Gramene" id="Bo3g060740.1">
    <property type="protein sequence ID" value="Bo3g060740.1"/>
    <property type="gene ID" value="Bo3g060740"/>
</dbReference>
<feature type="domain" description="E3 ubiquitin-protein ligase MARCHF6-like C-terminal" evidence="2">
    <location>
        <begin position="265"/>
        <end position="404"/>
    </location>
</feature>
<dbReference type="Proteomes" id="UP000032141">
    <property type="component" value="Chromosome C3"/>
</dbReference>
<feature type="transmembrane region" description="Helical" evidence="1">
    <location>
        <begin position="335"/>
        <end position="357"/>
    </location>
</feature>
<dbReference type="eggNOG" id="KOG1609">
    <property type="taxonomic scope" value="Eukaryota"/>
</dbReference>
<keyword evidence="1" id="KW-0472">Membrane</keyword>
<dbReference type="PANTHER" id="PTHR13145:SF7">
    <property type="entry name" value="RING-CH-TYPE DOMAIN-CONTAINING PROTEIN"/>
    <property type="match status" value="1"/>
</dbReference>
<dbReference type="GO" id="GO:0036503">
    <property type="term" value="P:ERAD pathway"/>
    <property type="evidence" value="ECO:0007669"/>
    <property type="project" value="TreeGrafter"/>
</dbReference>
<feature type="transmembrane region" description="Helical" evidence="1">
    <location>
        <begin position="377"/>
        <end position="395"/>
    </location>
</feature>
<dbReference type="AlphaFoldDB" id="A0A0D3BA11"/>
<name>A0A0D3BA11_BRAOL</name>
<feature type="transmembrane region" description="Helical" evidence="1">
    <location>
        <begin position="260"/>
        <end position="279"/>
    </location>
</feature>